<dbReference type="Pfam" id="PF00196">
    <property type="entry name" value="GerE"/>
    <property type="match status" value="1"/>
</dbReference>
<dbReference type="PROSITE" id="PS50043">
    <property type="entry name" value="HTH_LUXR_2"/>
    <property type="match status" value="1"/>
</dbReference>
<dbReference type="PRINTS" id="PR00038">
    <property type="entry name" value="HTHLUXR"/>
</dbReference>
<keyword evidence="2" id="KW-0238">DNA-binding</keyword>
<dbReference type="InterPro" id="IPR000792">
    <property type="entry name" value="Tscrpt_reg_LuxR_C"/>
</dbReference>
<dbReference type="PANTHER" id="PTHR44688">
    <property type="entry name" value="DNA-BINDING TRANSCRIPTIONAL ACTIVATOR DEVR_DOSR"/>
    <property type="match status" value="1"/>
</dbReference>
<dbReference type="Gene3D" id="1.10.10.10">
    <property type="entry name" value="Winged helix-like DNA-binding domain superfamily/Winged helix DNA-binding domain"/>
    <property type="match status" value="1"/>
</dbReference>
<sequence>MLLKKLSVNWLTTLVDKLSQILGGITSLGLSDKNVHIEILRQVLVTNSICFASWVCWETEIKNSAETTLPNKGVSSRYIRRNNRLDDDLDFIEDECPLPPISPSGQSVGELMSSKAKVSLRAQAFSDGWRLLVGTSSPIISENKLAGSFGIDLALNEIAEEALQRPTRQILDMITAVEKALGGAMLVTNSSHRLLGATAQAFETMAKIAGVSLKRGELLPEPMVSLIQSTLSEPPQAPAATDFKLGDTSLVAWVMPLAGKGQRLVFVQPSVLPTATPGQREALSKREEEVLECLAKGMSNDEIATALGISPNTVKNHLDRVFKKLGVNNRFAAALARVKMP</sequence>
<evidence type="ECO:0000313" key="5">
    <source>
        <dbReference type="EMBL" id="SKB02690.1"/>
    </source>
</evidence>
<accession>A0A1T4YLW1</accession>
<protein>
    <submittedName>
        <fullName evidence="5">Regulatory protein, luxR family</fullName>
    </submittedName>
</protein>
<keyword evidence="6" id="KW-1185">Reference proteome</keyword>
<dbReference type="PANTHER" id="PTHR44688:SF16">
    <property type="entry name" value="DNA-BINDING TRANSCRIPTIONAL ACTIVATOR DEVR_DOSR"/>
    <property type="match status" value="1"/>
</dbReference>
<evidence type="ECO:0000256" key="1">
    <source>
        <dbReference type="ARBA" id="ARBA00023015"/>
    </source>
</evidence>
<dbReference type="InterPro" id="IPR016032">
    <property type="entry name" value="Sig_transdc_resp-reg_C-effctor"/>
</dbReference>
<evidence type="ECO:0000313" key="6">
    <source>
        <dbReference type="Proteomes" id="UP000190774"/>
    </source>
</evidence>
<dbReference type="AlphaFoldDB" id="A0A1T4YLW1"/>
<dbReference type="SUPFAM" id="SSF46894">
    <property type="entry name" value="C-terminal effector domain of the bipartite response regulators"/>
    <property type="match status" value="1"/>
</dbReference>
<dbReference type="SMART" id="SM00421">
    <property type="entry name" value="HTH_LUXR"/>
    <property type="match status" value="1"/>
</dbReference>
<dbReference type="CDD" id="cd06170">
    <property type="entry name" value="LuxR_C_like"/>
    <property type="match status" value="1"/>
</dbReference>
<dbReference type="PROSITE" id="PS00622">
    <property type="entry name" value="HTH_LUXR_1"/>
    <property type="match status" value="1"/>
</dbReference>
<keyword evidence="3" id="KW-0804">Transcription</keyword>
<dbReference type="STRING" id="48467.SAMN02745166_03656"/>
<dbReference type="Proteomes" id="UP000190774">
    <property type="component" value="Unassembled WGS sequence"/>
</dbReference>
<dbReference type="EMBL" id="FUYE01000014">
    <property type="protein sequence ID" value="SKB02690.1"/>
    <property type="molecule type" value="Genomic_DNA"/>
</dbReference>
<evidence type="ECO:0000256" key="3">
    <source>
        <dbReference type="ARBA" id="ARBA00023163"/>
    </source>
</evidence>
<organism evidence="5 6">
    <name type="scientific">Prosthecobacter debontii</name>
    <dbReference type="NCBI Taxonomy" id="48467"/>
    <lineage>
        <taxon>Bacteria</taxon>
        <taxon>Pseudomonadati</taxon>
        <taxon>Verrucomicrobiota</taxon>
        <taxon>Verrucomicrobiia</taxon>
        <taxon>Verrucomicrobiales</taxon>
        <taxon>Verrucomicrobiaceae</taxon>
        <taxon>Prosthecobacter</taxon>
    </lineage>
</organism>
<dbReference type="GO" id="GO:0006355">
    <property type="term" value="P:regulation of DNA-templated transcription"/>
    <property type="evidence" value="ECO:0007669"/>
    <property type="project" value="InterPro"/>
</dbReference>
<proteinExistence type="predicted"/>
<evidence type="ECO:0000256" key="2">
    <source>
        <dbReference type="ARBA" id="ARBA00023125"/>
    </source>
</evidence>
<dbReference type="GO" id="GO:0003677">
    <property type="term" value="F:DNA binding"/>
    <property type="evidence" value="ECO:0007669"/>
    <property type="project" value="UniProtKB-KW"/>
</dbReference>
<keyword evidence="1" id="KW-0805">Transcription regulation</keyword>
<dbReference type="InterPro" id="IPR036388">
    <property type="entry name" value="WH-like_DNA-bd_sf"/>
</dbReference>
<evidence type="ECO:0000259" key="4">
    <source>
        <dbReference type="PROSITE" id="PS50043"/>
    </source>
</evidence>
<feature type="domain" description="HTH luxR-type" evidence="4">
    <location>
        <begin position="276"/>
        <end position="341"/>
    </location>
</feature>
<name>A0A1T4YLW1_9BACT</name>
<gene>
    <name evidence="5" type="ORF">SAMN02745166_03656</name>
</gene>
<reference evidence="6" key="1">
    <citation type="submission" date="2017-02" db="EMBL/GenBank/DDBJ databases">
        <authorList>
            <person name="Varghese N."/>
            <person name="Submissions S."/>
        </authorList>
    </citation>
    <scope>NUCLEOTIDE SEQUENCE [LARGE SCALE GENOMIC DNA]</scope>
    <source>
        <strain evidence="6">ATCC 700200</strain>
    </source>
</reference>